<keyword evidence="3" id="KW-1185">Reference proteome</keyword>
<accession>A0A8T2RBK6</accession>
<feature type="compositionally biased region" description="Low complexity" evidence="1">
    <location>
        <begin position="239"/>
        <end position="252"/>
    </location>
</feature>
<evidence type="ECO:0000313" key="3">
    <source>
        <dbReference type="Proteomes" id="UP000825935"/>
    </source>
</evidence>
<evidence type="ECO:0000313" key="2">
    <source>
        <dbReference type="EMBL" id="KAH7293217.1"/>
    </source>
</evidence>
<proteinExistence type="predicted"/>
<dbReference type="OrthoDB" id="1914370at2759"/>
<feature type="region of interest" description="Disordered" evidence="1">
    <location>
        <begin position="239"/>
        <end position="263"/>
    </location>
</feature>
<gene>
    <name evidence="2" type="ORF">KP509_28G016200</name>
</gene>
<dbReference type="Proteomes" id="UP000825935">
    <property type="component" value="Chromosome 28"/>
</dbReference>
<protein>
    <submittedName>
        <fullName evidence="2">Uncharacterized protein</fullName>
    </submittedName>
</protein>
<evidence type="ECO:0000256" key="1">
    <source>
        <dbReference type="SAM" id="MobiDB-lite"/>
    </source>
</evidence>
<name>A0A8T2RBK6_CERRI</name>
<dbReference type="EMBL" id="CM035433">
    <property type="protein sequence ID" value="KAH7293217.1"/>
    <property type="molecule type" value="Genomic_DNA"/>
</dbReference>
<organism evidence="2 3">
    <name type="scientific">Ceratopteris richardii</name>
    <name type="common">Triangle waterfern</name>
    <dbReference type="NCBI Taxonomy" id="49495"/>
    <lineage>
        <taxon>Eukaryota</taxon>
        <taxon>Viridiplantae</taxon>
        <taxon>Streptophyta</taxon>
        <taxon>Embryophyta</taxon>
        <taxon>Tracheophyta</taxon>
        <taxon>Polypodiopsida</taxon>
        <taxon>Polypodiidae</taxon>
        <taxon>Polypodiales</taxon>
        <taxon>Pteridineae</taxon>
        <taxon>Pteridaceae</taxon>
        <taxon>Parkerioideae</taxon>
        <taxon>Ceratopteris</taxon>
    </lineage>
</organism>
<sequence>MARPSEEEDSSCADRSHRLSRLEHILGGKCRRASNTFTEYAALSEDGKPAKEAKPSNINDQVVRDEMMLEASTSSCVSEMQCDDLGLEIAMKQLMEATHDALVNMKGEILRMQYDLERALVEISLLQQREDLLQQQFQGKALELETEFSKRLEDLRQTMFLEFTMCKQESEQRILGKLESLLDEMREIQRNGGKEILKPKVDDLQQRRHQRAVLTQEMLQRISPKRFEQSAAVVRGWLESPTPSESSSASPADRNSRTCNTKRLCNIPTPNLVSSMKEEAKLAATHHRAFTPTQAKVPEIPAECGESRINLHHQHAAEPITDLRSEPRMSLAMTSNGRMQLQPLNQYKENAWTHDSQMPTKPLGIAVSNQKKEIAAAHKDQKMTHEGRPALRILKPNNFKISDLLFSDSEEELGSSRQQN</sequence>
<dbReference type="AlphaFoldDB" id="A0A8T2RBK6"/>
<comment type="caution">
    <text evidence="2">The sequence shown here is derived from an EMBL/GenBank/DDBJ whole genome shotgun (WGS) entry which is preliminary data.</text>
</comment>
<reference evidence="2" key="1">
    <citation type="submission" date="2021-08" db="EMBL/GenBank/DDBJ databases">
        <title>WGS assembly of Ceratopteris richardii.</title>
        <authorList>
            <person name="Marchant D.B."/>
            <person name="Chen G."/>
            <person name="Jenkins J."/>
            <person name="Shu S."/>
            <person name="Leebens-Mack J."/>
            <person name="Grimwood J."/>
            <person name="Schmutz J."/>
            <person name="Soltis P."/>
            <person name="Soltis D."/>
            <person name="Chen Z.-H."/>
        </authorList>
    </citation>
    <scope>NUCLEOTIDE SEQUENCE</scope>
    <source>
        <strain evidence="2">Whitten #5841</strain>
        <tissue evidence="2">Leaf</tissue>
    </source>
</reference>